<dbReference type="RefSeq" id="WP_093887919.1">
    <property type="nucleotide sequence ID" value="NZ_FOQY01000010.1"/>
</dbReference>
<reference evidence="4" key="1">
    <citation type="submission" date="2016-10" db="EMBL/GenBank/DDBJ databases">
        <authorList>
            <person name="Varghese N."/>
            <person name="Submissions S."/>
        </authorList>
    </citation>
    <scope>NUCLEOTIDE SEQUENCE [LARGE SCALE GENOMIC DNA]</scope>
    <source>
        <strain evidence="4">CGMCC 4.2126</strain>
    </source>
</reference>
<keyword evidence="3" id="KW-0418">Kinase</keyword>
<evidence type="ECO:0000256" key="1">
    <source>
        <dbReference type="ARBA" id="ARBA00022527"/>
    </source>
</evidence>
<dbReference type="InterPro" id="IPR036890">
    <property type="entry name" value="HATPase_C_sf"/>
</dbReference>
<accession>A0A1I3SG76</accession>
<feature type="domain" description="Histidine kinase/HSP90-like ATPase" evidence="2">
    <location>
        <begin position="33"/>
        <end position="134"/>
    </location>
</feature>
<dbReference type="Gene3D" id="3.30.565.10">
    <property type="entry name" value="Histidine kinase-like ATPase, C-terminal domain"/>
    <property type="match status" value="1"/>
</dbReference>
<dbReference type="InterPro" id="IPR003594">
    <property type="entry name" value="HATPase_dom"/>
</dbReference>
<dbReference type="SUPFAM" id="SSF55874">
    <property type="entry name" value="ATPase domain of HSP90 chaperone/DNA topoisomerase II/histidine kinase"/>
    <property type="match status" value="1"/>
</dbReference>
<keyword evidence="1" id="KW-0723">Serine/threonine-protein kinase</keyword>
<dbReference type="AlphaFoldDB" id="A0A1I3SG76"/>
<dbReference type="GO" id="GO:0004674">
    <property type="term" value="F:protein serine/threonine kinase activity"/>
    <property type="evidence" value="ECO:0007669"/>
    <property type="project" value="UniProtKB-KW"/>
</dbReference>
<protein>
    <submittedName>
        <fullName evidence="3">Anti-sigma regulatory factor (Ser/Thr protein kinase)</fullName>
    </submittedName>
</protein>
<sequence>MLIGHVPVPDPGEYGRPHNRFRVTAWCLPPTSAARRAREVFRDQLAKLPLATDVLDELEIVTSELVTNATRYAPGPYELRLLHDHGLPVRAEVVDAGAGAALIAYLLQRPLPLPERLDDLELGGRGLRIVTELTHGRCGAQWTRLCGTGQLGTAVWFDLPSPPRQP</sequence>
<organism evidence="3 4">
    <name type="scientific">Streptosporangium canum</name>
    <dbReference type="NCBI Taxonomy" id="324952"/>
    <lineage>
        <taxon>Bacteria</taxon>
        <taxon>Bacillati</taxon>
        <taxon>Actinomycetota</taxon>
        <taxon>Actinomycetes</taxon>
        <taxon>Streptosporangiales</taxon>
        <taxon>Streptosporangiaceae</taxon>
        <taxon>Streptosporangium</taxon>
    </lineage>
</organism>
<name>A0A1I3SG76_9ACTN</name>
<dbReference type="InterPro" id="IPR050267">
    <property type="entry name" value="Anti-sigma-factor_SerPK"/>
</dbReference>
<evidence type="ECO:0000259" key="2">
    <source>
        <dbReference type="Pfam" id="PF13581"/>
    </source>
</evidence>
<dbReference type="Proteomes" id="UP000199111">
    <property type="component" value="Unassembled WGS sequence"/>
</dbReference>
<dbReference type="GeneID" id="96299112"/>
<keyword evidence="4" id="KW-1185">Reference proteome</keyword>
<gene>
    <name evidence="3" type="ORF">SAMN05216275_11048</name>
</gene>
<dbReference type="PANTHER" id="PTHR35526:SF3">
    <property type="entry name" value="ANTI-SIGMA-F FACTOR RSBW"/>
    <property type="match status" value="1"/>
</dbReference>
<evidence type="ECO:0000313" key="3">
    <source>
        <dbReference type="EMBL" id="SFJ57793.1"/>
    </source>
</evidence>
<dbReference type="PANTHER" id="PTHR35526">
    <property type="entry name" value="ANTI-SIGMA-F FACTOR RSBW-RELATED"/>
    <property type="match status" value="1"/>
</dbReference>
<evidence type="ECO:0000313" key="4">
    <source>
        <dbReference type="Proteomes" id="UP000199111"/>
    </source>
</evidence>
<proteinExistence type="predicted"/>
<dbReference type="Pfam" id="PF13581">
    <property type="entry name" value="HATPase_c_2"/>
    <property type="match status" value="1"/>
</dbReference>
<dbReference type="EMBL" id="FOQY01000010">
    <property type="protein sequence ID" value="SFJ57793.1"/>
    <property type="molecule type" value="Genomic_DNA"/>
</dbReference>
<dbReference type="CDD" id="cd16936">
    <property type="entry name" value="HATPase_RsbW-like"/>
    <property type="match status" value="1"/>
</dbReference>
<keyword evidence="3" id="KW-0808">Transferase</keyword>